<accession>A0A9P1BHQ7</accession>
<dbReference type="EMBL" id="CAMXCT010000042">
    <property type="protein sequence ID" value="CAI3972915.1"/>
    <property type="molecule type" value="Genomic_DNA"/>
</dbReference>
<evidence type="ECO:0000313" key="1">
    <source>
        <dbReference type="EMBL" id="CAI3972915.1"/>
    </source>
</evidence>
<dbReference type="EMBL" id="CAMXCT030000042">
    <property type="protein sequence ID" value="CAL4760227.1"/>
    <property type="molecule type" value="Genomic_DNA"/>
</dbReference>
<organism evidence="1">
    <name type="scientific">Cladocopium goreaui</name>
    <dbReference type="NCBI Taxonomy" id="2562237"/>
    <lineage>
        <taxon>Eukaryota</taxon>
        <taxon>Sar</taxon>
        <taxon>Alveolata</taxon>
        <taxon>Dinophyceae</taxon>
        <taxon>Suessiales</taxon>
        <taxon>Symbiodiniaceae</taxon>
        <taxon>Cladocopium</taxon>
    </lineage>
</organism>
<gene>
    <name evidence="1" type="ORF">C1SCF055_LOCUS1450</name>
</gene>
<proteinExistence type="predicted"/>
<dbReference type="AlphaFoldDB" id="A0A9P1BHQ7"/>
<dbReference type="OrthoDB" id="10263385at2759"/>
<dbReference type="EMBL" id="CAMXCT020000042">
    <property type="protein sequence ID" value="CAL1126290.1"/>
    <property type="molecule type" value="Genomic_DNA"/>
</dbReference>
<keyword evidence="3" id="KW-1185">Reference proteome</keyword>
<reference evidence="1" key="1">
    <citation type="submission" date="2022-10" db="EMBL/GenBank/DDBJ databases">
        <authorList>
            <person name="Chen Y."/>
            <person name="Dougan E. K."/>
            <person name="Chan C."/>
            <person name="Rhodes N."/>
            <person name="Thang M."/>
        </authorList>
    </citation>
    <scope>NUCLEOTIDE SEQUENCE</scope>
</reference>
<comment type="caution">
    <text evidence="1">The sequence shown here is derived from an EMBL/GenBank/DDBJ whole genome shotgun (WGS) entry which is preliminary data.</text>
</comment>
<evidence type="ECO:0000313" key="2">
    <source>
        <dbReference type="EMBL" id="CAL1126290.1"/>
    </source>
</evidence>
<sequence length="551" mass="62052">MAPSPRSPSKMLSPRHQRISDEALCLQMQQFLDNWHYIVMKSSLGKTMDRRKVLEMALHVLSMNGIRFSPEEISELVQTEEEVMIYEVVDRMPEGLRDGFEHLTLELLVVVTTAARMRTTVEGEETNPIQAVMEEEGGTAFGQQTLKRAILQAASEVAKTIRCKETWGPNMAKRLDRLNHSTEIAEESNKRLLVVEAELNKLPGARSVKAVHALTGFIGTSKQVMLQSAWAGWLGATLRSKGERNLTSRYETELQAAEEELEKFKARHINNISRVVEQNYKRENEDLLSTVMADWRSQTSRQKAEAWTEDKVNIMQLTIGRAAKDMCGRAKKVIGRMLHEQEGASIAACFSSWVQFSSGYKKEKEFEEHVKNFEKQMKVFVDKKKDDAAIIINRISASTDSGLVQQTLAAWSSYTFEGQKIRRLEGKVFGCDDRLSEVKKHHREIAFDLSGRTGDQIDMNTMYQAWMAWSSVSRTSRLDKYYSGKIESKRKQLSSVQILFQSFADELESGLGIKDQEDDSGGPKGKAAARGVTKSDAVYAMAGAVASRVVG</sequence>
<reference evidence="2" key="2">
    <citation type="submission" date="2024-04" db="EMBL/GenBank/DDBJ databases">
        <authorList>
            <person name="Chen Y."/>
            <person name="Shah S."/>
            <person name="Dougan E. K."/>
            <person name="Thang M."/>
            <person name="Chan C."/>
        </authorList>
    </citation>
    <scope>NUCLEOTIDE SEQUENCE [LARGE SCALE GENOMIC DNA]</scope>
</reference>
<evidence type="ECO:0000313" key="3">
    <source>
        <dbReference type="Proteomes" id="UP001152797"/>
    </source>
</evidence>
<protein>
    <submittedName>
        <fullName evidence="1">Uncharacterized protein</fullName>
    </submittedName>
</protein>
<dbReference type="Proteomes" id="UP001152797">
    <property type="component" value="Unassembled WGS sequence"/>
</dbReference>
<name>A0A9P1BHQ7_9DINO</name>